<evidence type="ECO:0008006" key="3">
    <source>
        <dbReference type="Google" id="ProtNLM"/>
    </source>
</evidence>
<comment type="caution">
    <text evidence="1">The sequence shown here is derived from an EMBL/GenBank/DDBJ whole genome shotgun (WGS) entry which is preliminary data.</text>
</comment>
<evidence type="ECO:0000313" key="2">
    <source>
        <dbReference type="Proteomes" id="UP001549036"/>
    </source>
</evidence>
<sequence>MRAFANPLLFSESFGIPADVLDKAGLIDPFLNVDTPLFVDPILLDKSSIEIIRKDAYAALRKHFENVVRLLMISEKEGDAPWRGAQKLLNLREPPANGLGYGTSDRAGASRPEELRDVILRTTKEIVQLGARDPEMISLMGFFEENVGPDTISDLTSRVIEPQLAALTRDFCRQFGIDVKRSSLAPEIELPHYKSVTGKERAIVLVPKDIVRELPVANDQSEVEAAIEANAAIRERVNQFLALIVRPTVTDRKAAIRAAALQSAALFESFIAAMKQQASFYDPNVDALGYYRLREILTESKSNFRTGEQYKLEKGIDEIVRVVSDTLEMFRHHVEDGNLWEELWIGEQPKRERAAQLIYYAIADSFCKANDVDISPEANMGGGPIDFKYSKGYKARVLVEMKRSMGSVVHGYETQLEIYKDASQTNHAVFVIIDYGDLDKKLDTILEIQRQRRARGEPASDILVIDATRKASASKRR</sequence>
<dbReference type="RefSeq" id="WP_354416005.1">
    <property type="nucleotide sequence ID" value="NZ_JBEPLM010000006.1"/>
</dbReference>
<organism evidence="1 2">
    <name type="scientific">Mesorhizobium shonense</name>
    <dbReference type="NCBI Taxonomy" id="1209948"/>
    <lineage>
        <taxon>Bacteria</taxon>
        <taxon>Pseudomonadati</taxon>
        <taxon>Pseudomonadota</taxon>
        <taxon>Alphaproteobacteria</taxon>
        <taxon>Hyphomicrobiales</taxon>
        <taxon>Phyllobacteriaceae</taxon>
        <taxon>Mesorhizobium</taxon>
    </lineage>
</organism>
<proteinExistence type="predicted"/>
<dbReference type="Proteomes" id="UP001549036">
    <property type="component" value="Unassembled WGS sequence"/>
</dbReference>
<keyword evidence="2" id="KW-1185">Reference proteome</keyword>
<name>A0ABV2HUV1_9HYPH</name>
<gene>
    <name evidence="1" type="ORF">ABID26_003514</name>
</gene>
<dbReference type="EMBL" id="JBEPLM010000006">
    <property type="protein sequence ID" value="MET3594108.1"/>
    <property type="molecule type" value="Genomic_DNA"/>
</dbReference>
<reference evidence="1 2" key="1">
    <citation type="submission" date="2024-06" db="EMBL/GenBank/DDBJ databases">
        <title>Genomic Encyclopedia of Type Strains, Phase IV (KMG-IV): sequencing the most valuable type-strain genomes for metagenomic binning, comparative biology and taxonomic classification.</title>
        <authorList>
            <person name="Goeker M."/>
        </authorList>
    </citation>
    <scope>NUCLEOTIDE SEQUENCE [LARGE SCALE GENOMIC DNA]</scope>
    <source>
        <strain evidence="1 2">DSM 29846</strain>
    </source>
</reference>
<protein>
    <recommendedName>
        <fullName evidence="3">Protein NO VEIN C-terminal domain-containing protein</fullName>
    </recommendedName>
</protein>
<evidence type="ECO:0000313" key="1">
    <source>
        <dbReference type="EMBL" id="MET3594108.1"/>
    </source>
</evidence>
<accession>A0ABV2HUV1</accession>